<dbReference type="InterPro" id="IPR011006">
    <property type="entry name" value="CheY-like_superfamily"/>
</dbReference>
<dbReference type="OrthoDB" id="9802426at2"/>
<evidence type="ECO:0000256" key="2">
    <source>
        <dbReference type="ARBA" id="ARBA00022490"/>
    </source>
</evidence>
<dbReference type="SMART" id="SM00862">
    <property type="entry name" value="Trans_reg_C"/>
    <property type="match status" value="1"/>
</dbReference>
<evidence type="ECO:0000259" key="10">
    <source>
        <dbReference type="PROSITE" id="PS50110"/>
    </source>
</evidence>
<evidence type="ECO:0000256" key="4">
    <source>
        <dbReference type="ARBA" id="ARBA00023012"/>
    </source>
</evidence>
<dbReference type="GO" id="GO:0006355">
    <property type="term" value="P:regulation of DNA-templated transcription"/>
    <property type="evidence" value="ECO:0007669"/>
    <property type="project" value="InterPro"/>
</dbReference>
<dbReference type="AlphaFoldDB" id="A0A1H9CTK9"/>
<keyword evidence="13" id="KW-1185">Reference proteome</keyword>
<dbReference type="InterPro" id="IPR039420">
    <property type="entry name" value="WalR-like"/>
</dbReference>
<feature type="domain" description="OmpR/PhoB-type" evidence="11">
    <location>
        <begin position="137"/>
        <end position="237"/>
    </location>
</feature>
<dbReference type="Proteomes" id="UP000198749">
    <property type="component" value="Unassembled WGS sequence"/>
</dbReference>
<sequence>MTAPTEQTHILIVEDDFASRSLLVSYFENEGYRVSETDHGESLVQRVLDERIDLVLLDINLPGKDGLTLTRELRAHSKVGIILVTSKGDEIDRIVGLELGADDYVTKPFTPRELLVRAKNLIWRVTDQPGKAETREKHLIQFEGWTLDCSKRLLESPEAVSERLPEGEFKLLNALISRRGQVLSRDQLMDAIHDREWNPNDRSVDVLVGRLRRKLNDNPLDPHFILTAHGAGYMFAGEID</sequence>
<evidence type="ECO:0000256" key="3">
    <source>
        <dbReference type="ARBA" id="ARBA00022553"/>
    </source>
</evidence>
<dbReference type="Gene3D" id="1.10.10.10">
    <property type="entry name" value="Winged helix-like DNA-binding domain superfamily/Winged helix DNA-binding domain"/>
    <property type="match status" value="1"/>
</dbReference>
<dbReference type="GO" id="GO:0000976">
    <property type="term" value="F:transcription cis-regulatory region binding"/>
    <property type="evidence" value="ECO:0007669"/>
    <property type="project" value="TreeGrafter"/>
</dbReference>
<dbReference type="PROSITE" id="PS51755">
    <property type="entry name" value="OMPR_PHOB"/>
    <property type="match status" value="1"/>
</dbReference>
<evidence type="ECO:0000313" key="13">
    <source>
        <dbReference type="Proteomes" id="UP000198749"/>
    </source>
</evidence>
<dbReference type="EMBL" id="FOGB01000001">
    <property type="protein sequence ID" value="SEQ04471.1"/>
    <property type="molecule type" value="Genomic_DNA"/>
</dbReference>
<dbReference type="CDD" id="cd00383">
    <property type="entry name" value="trans_reg_C"/>
    <property type="match status" value="1"/>
</dbReference>
<accession>A0A1H9CTK9</accession>
<evidence type="ECO:0000256" key="5">
    <source>
        <dbReference type="ARBA" id="ARBA00023015"/>
    </source>
</evidence>
<keyword evidence="6 9" id="KW-0238">DNA-binding</keyword>
<dbReference type="STRING" id="355243.SAMN03080615_00156"/>
<proteinExistence type="predicted"/>
<dbReference type="Gene3D" id="6.10.250.690">
    <property type="match status" value="1"/>
</dbReference>
<dbReference type="RefSeq" id="WP_091352648.1">
    <property type="nucleotide sequence ID" value="NZ_AP025284.1"/>
</dbReference>
<evidence type="ECO:0000256" key="7">
    <source>
        <dbReference type="ARBA" id="ARBA00023163"/>
    </source>
</evidence>
<keyword evidence="3 8" id="KW-0597">Phosphoprotein</keyword>
<dbReference type="GO" id="GO:0000156">
    <property type="term" value="F:phosphorelay response regulator activity"/>
    <property type="evidence" value="ECO:0007669"/>
    <property type="project" value="TreeGrafter"/>
</dbReference>
<evidence type="ECO:0000256" key="9">
    <source>
        <dbReference type="PROSITE-ProRule" id="PRU01091"/>
    </source>
</evidence>
<evidence type="ECO:0000256" key="1">
    <source>
        <dbReference type="ARBA" id="ARBA00004496"/>
    </source>
</evidence>
<dbReference type="GO" id="GO:0005829">
    <property type="term" value="C:cytosol"/>
    <property type="evidence" value="ECO:0007669"/>
    <property type="project" value="TreeGrafter"/>
</dbReference>
<keyword evidence="2" id="KW-0963">Cytoplasm</keyword>
<dbReference type="InterPro" id="IPR001867">
    <property type="entry name" value="OmpR/PhoB-type_DNA-bd"/>
</dbReference>
<dbReference type="SUPFAM" id="SSF52172">
    <property type="entry name" value="CheY-like"/>
    <property type="match status" value="1"/>
</dbReference>
<dbReference type="InterPro" id="IPR016032">
    <property type="entry name" value="Sig_transdc_resp-reg_C-effctor"/>
</dbReference>
<dbReference type="Pfam" id="PF00486">
    <property type="entry name" value="Trans_reg_C"/>
    <property type="match status" value="1"/>
</dbReference>
<name>A0A1H9CTK9_9GAMM</name>
<dbReference type="PANTHER" id="PTHR48111:SF58">
    <property type="entry name" value="TORCAD OPERON TRANSCRIPTIONAL REGULATORY PROTEIN TORR"/>
    <property type="match status" value="1"/>
</dbReference>
<dbReference type="SMART" id="SM00448">
    <property type="entry name" value="REC"/>
    <property type="match status" value="1"/>
</dbReference>
<keyword evidence="7" id="KW-0804">Transcription</keyword>
<feature type="DNA-binding region" description="OmpR/PhoB-type" evidence="9">
    <location>
        <begin position="137"/>
        <end position="237"/>
    </location>
</feature>
<evidence type="ECO:0000256" key="6">
    <source>
        <dbReference type="ARBA" id="ARBA00023125"/>
    </source>
</evidence>
<dbReference type="PROSITE" id="PS50110">
    <property type="entry name" value="RESPONSE_REGULATORY"/>
    <property type="match status" value="1"/>
</dbReference>
<keyword evidence="5" id="KW-0805">Transcription regulation</keyword>
<dbReference type="InterPro" id="IPR001789">
    <property type="entry name" value="Sig_transdc_resp-reg_receiver"/>
</dbReference>
<feature type="modified residue" description="4-aspartylphosphate" evidence="8">
    <location>
        <position position="58"/>
    </location>
</feature>
<comment type="subcellular location">
    <subcellularLocation>
        <location evidence="1">Cytoplasm</location>
    </subcellularLocation>
</comment>
<dbReference type="SUPFAM" id="SSF46894">
    <property type="entry name" value="C-terminal effector domain of the bipartite response regulators"/>
    <property type="match status" value="1"/>
</dbReference>
<dbReference type="Gene3D" id="3.40.50.2300">
    <property type="match status" value="1"/>
</dbReference>
<dbReference type="InterPro" id="IPR036388">
    <property type="entry name" value="WH-like_DNA-bd_sf"/>
</dbReference>
<evidence type="ECO:0000313" key="12">
    <source>
        <dbReference type="EMBL" id="SEQ04471.1"/>
    </source>
</evidence>
<organism evidence="12 13">
    <name type="scientific">Amphritea atlantica</name>
    <dbReference type="NCBI Taxonomy" id="355243"/>
    <lineage>
        <taxon>Bacteria</taxon>
        <taxon>Pseudomonadati</taxon>
        <taxon>Pseudomonadota</taxon>
        <taxon>Gammaproteobacteria</taxon>
        <taxon>Oceanospirillales</taxon>
        <taxon>Oceanospirillaceae</taxon>
        <taxon>Amphritea</taxon>
    </lineage>
</organism>
<reference evidence="13" key="1">
    <citation type="submission" date="2016-10" db="EMBL/GenBank/DDBJ databases">
        <authorList>
            <person name="Varghese N."/>
            <person name="Submissions S."/>
        </authorList>
    </citation>
    <scope>NUCLEOTIDE SEQUENCE [LARGE SCALE GENOMIC DNA]</scope>
    <source>
        <strain evidence="13">DSM 18887</strain>
    </source>
</reference>
<dbReference type="PANTHER" id="PTHR48111">
    <property type="entry name" value="REGULATOR OF RPOS"/>
    <property type="match status" value="1"/>
</dbReference>
<dbReference type="Pfam" id="PF00072">
    <property type="entry name" value="Response_reg"/>
    <property type="match status" value="1"/>
</dbReference>
<protein>
    <submittedName>
        <fullName evidence="12">Two-component system, OmpR family, torCAD operon response regulator TorR</fullName>
    </submittedName>
</protein>
<evidence type="ECO:0000259" key="11">
    <source>
        <dbReference type="PROSITE" id="PS51755"/>
    </source>
</evidence>
<feature type="domain" description="Response regulatory" evidence="10">
    <location>
        <begin position="9"/>
        <end position="122"/>
    </location>
</feature>
<dbReference type="GO" id="GO:0032993">
    <property type="term" value="C:protein-DNA complex"/>
    <property type="evidence" value="ECO:0007669"/>
    <property type="project" value="TreeGrafter"/>
</dbReference>
<gene>
    <name evidence="12" type="ORF">SAMN03080615_00156</name>
</gene>
<evidence type="ECO:0000256" key="8">
    <source>
        <dbReference type="PROSITE-ProRule" id="PRU00169"/>
    </source>
</evidence>
<dbReference type="FunFam" id="1.10.10.10:FF:000099">
    <property type="entry name" value="Two-component system response regulator TorR"/>
    <property type="match status" value="1"/>
</dbReference>
<keyword evidence="4" id="KW-0902">Two-component regulatory system</keyword>